<keyword evidence="3 5" id="KW-1133">Transmembrane helix</keyword>
<dbReference type="PROSITE" id="PS50850">
    <property type="entry name" value="MFS"/>
    <property type="match status" value="1"/>
</dbReference>
<evidence type="ECO:0000313" key="7">
    <source>
        <dbReference type="EMBL" id="MCW8332414.1"/>
    </source>
</evidence>
<dbReference type="GO" id="GO:0022857">
    <property type="term" value="F:transmembrane transporter activity"/>
    <property type="evidence" value="ECO:0007669"/>
    <property type="project" value="InterPro"/>
</dbReference>
<feature type="transmembrane region" description="Helical" evidence="5">
    <location>
        <begin position="282"/>
        <end position="299"/>
    </location>
</feature>
<comment type="caution">
    <text evidence="7">The sequence shown here is derived from an EMBL/GenBank/DDBJ whole genome shotgun (WGS) entry which is preliminary data.</text>
</comment>
<keyword evidence="4 5" id="KW-0472">Membrane</keyword>
<sequence>MKEQKNTFNRTPMLLAMMIIATGQVGVSIYLPSLPLISDSLAVDQTQVQMLVTLFLVGFGVSQLFYGPMSDAIGRRPIFIFGQGVYLVGTVICLLFSDSFAALEFGRLLQGLGAGSASVLGRSVLRDSYDGAQLTKALSYMSVTASVMPIISPVFGGWIAFHLSWEAVFAFVLIYLCGIFVLGWFILPETLPYSKQRFDASKVVSNYWLLVRNPQVIGSASYNWFSYLAALVSLSIFPFLLQKQLGLTAADYGTVMLIPSAGLMMGSVSLNILNRFFSTHQLLAIAITIMAFAGGWLLFTEMTIFNLIWALTWLTIAQGISFPLSISLLLEPHKTQAGSVSALSGSVQMCLSGLFGGFLVENWVTSQTSLGYFYLCICAAMGAVLLSGRKSRQLVTETA</sequence>
<dbReference type="CDD" id="cd17320">
    <property type="entry name" value="MFS_MdfA_MDR_like"/>
    <property type="match status" value="1"/>
</dbReference>
<evidence type="ECO:0000259" key="6">
    <source>
        <dbReference type="PROSITE" id="PS50850"/>
    </source>
</evidence>
<proteinExistence type="predicted"/>
<feature type="transmembrane region" description="Helical" evidence="5">
    <location>
        <begin position="78"/>
        <end position="102"/>
    </location>
</feature>
<dbReference type="Proteomes" id="UP001155586">
    <property type="component" value="Unassembled WGS sequence"/>
</dbReference>
<feature type="transmembrane region" description="Helical" evidence="5">
    <location>
        <begin position="253"/>
        <end position="273"/>
    </location>
</feature>
<keyword evidence="8" id="KW-1185">Reference proteome</keyword>
<feature type="domain" description="Major facilitator superfamily (MFS) profile" evidence="6">
    <location>
        <begin position="12"/>
        <end position="391"/>
    </location>
</feature>
<dbReference type="GO" id="GO:1990961">
    <property type="term" value="P:xenobiotic detoxification by transmembrane export across the plasma membrane"/>
    <property type="evidence" value="ECO:0007669"/>
    <property type="project" value="TreeGrafter"/>
</dbReference>
<feature type="transmembrane region" description="Helical" evidence="5">
    <location>
        <begin position="372"/>
        <end position="388"/>
    </location>
</feature>
<organism evidence="7 8">
    <name type="scientific">Vibrio paucivorans</name>
    <dbReference type="NCBI Taxonomy" id="2829489"/>
    <lineage>
        <taxon>Bacteria</taxon>
        <taxon>Pseudomonadati</taxon>
        <taxon>Pseudomonadota</taxon>
        <taxon>Gammaproteobacteria</taxon>
        <taxon>Vibrionales</taxon>
        <taxon>Vibrionaceae</taxon>
        <taxon>Vibrio</taxon>
    </lineage>
</organism>
<feature type="transmembrane region" description="Helical" evidence="5">
    <location>
        <begin position="46"/>
        <end position="66"/>
    </location>
</feature>
<evidence type="ECO:0000256" key="1">
    <source>
        <dbReference type="ARBA" id="ARBA00004141"/>
    </source>
</evidence>
<feature type="transmembrane region" description="Helical" evidence="5">
    <location>
        <begin position="305"/>
        <end position="330"/>
    </location>
</feature>
<dbReference type="PANTHER" id="PTHR23502">
    <property type="entry name" value="MAJOR FACILITATOR SUPERFAMILY"/>
    <property type="match status" value="1"/>
</dbReference>
<evidence type="ECO:0000256" key="5">
    <source>
        <dbReference type="SAM" id="Phobius"/>
    </source>
</evidence>
<dbReference type="AlphaFoldDB" id="A0A9X3CBU3"/>
<evidence type="ECO:0000256" key="4">
    <source>
        <dbReference type="ARBA" id="ARBA00023136"/>
    </source>
</evidence>
<evidence type="ECO:0000256" key="3">
    <source>
        <dbReference type="ARBA" id="ARBA00022989"/>
    </source>
</evidence>
<gene>
    <name evidence="7" type="ORF">MD483_01015</name>
</gene>
<feature type="transmembrane region" description="Helical" evidence="5">
    <location>
        <begin position="167"/>
        <end position="187"/>
    </location>
</feature>
<protein>
    <submittedName>
        <fullName evidence="7">Multidrug effflux MFS transporter</fullName>
    </submittedName>
</protein>
<reference evidence="7" key="1">
    <citation type="submission" date="2022-02" db="EMBL/GenBank/DDBJ databases">
        <title>Vibrio sp. nov., a new bacterium isolated from Bohai sea, China.</title>
        <authorList>
            <person name="Yuan Y."/>
        </authorList>
    </citation>
    <scope>NUCLEOTIDE SEQUENCE</scope>
    <source>
        <strain evidence="7">DBSS07</strain>
    </source>
</reference>
<feature type="transmembrane region" description="Helical" evidence="5">
    <location>
        <begin position="137"/>
        <end position="161"/>
    </location>
</feature>
<keyword evidence="2 5" id="KW-0812">Transmembrane</keyword>
<dbReference type="InterPro" id="IPR011701">
    <property type="entry name" value="MFS"/>
</dbReference>
<accession>A0A9X3CBU3</accession>
<dbReference type="Gene3D" id="1.20.1720.10">
    <property type="entry name" value="Multidrug resistance protein D"/>
    <property type="match status" value="1"/>
</dbReference>
<feature type="transmembrane region" description="Helical" evidence="5">
    <location>
        <begin position="12"/>
        <end position="31"/>
    </location>
</feature>
<dbReference type="RefSeq" id="WP_252034170.1">
    <property type="nucleotide sequence ID" value="NZ_JAKRRX010000003.1"/>
</dbReference>
<name>A0A9X3CBU3_9VIBR</name>
<dbReference type="GO" id="GO:0005886">
    <property type="term" value="C:plasma membrane"/>
    <property type="evidence" value="ECO:0007669"/>
    <property type="project" value="TreeGrafter"/>
</dbReference>
<dbReference type="InterPro" id="IPR020846">
    <property type="entry name" value="MFS_dom"/>
</dbReference>
<evidence type="ECO:0000256" key="2">
    <source>
        <dbReference type="ARBA" id="ARBA00022692"/>
    </source>
</evidence>
<comment type="subcellular location">
    <subcellularLocation>
        <location evidence="1">Membrane</location>
        <topology evidence="1">Multi-pass membrane protein</topology>
    </subcellularLocation>
</comment>
<feature type="transmembrane region" description="Helical" evidence="5">
    <location>
        <begin position="342"/>
        <end position="360"/>
    </location>
</feature>
<evidence type="ECO:0000313" key="8">
    <source>
        <dbReference type="Proteomes" id="UP001155586"/>
    </source>
</evidence>
<dbReference type="InterPro" id="IPR036259">
    <property type="entry name" value="MFS_trans_sf"/>
</dbReference>
<dbReference type="EMBL" id="JAKRRX010000003">
    <property type="protein sequence ID" value="MCW8332414.1"/>
    <property type="molecule type" value="Genomic_DNA"/>
</dbReference>
<feature type="transmembrane region" description="Helical" evidence="5">
    <location>
        <begin position="222"/>
        <end position="241"/>
    </location>
</feature>
<feature type="transmembrane region" description="Helical" evidence="5">
    <location>
        <begin position="108"/>
        <end position="125"/>
    </location>
</feature>
<dbReference type="Pfam" id="PF07690">
    <property type="entry name" value="MFS_1"/>
    <property type="match status" value="1"/>
</dbReference>
<dbReference type="PANTHER" id="PTHR23502:SF75">
    <property type="entry name" value="MULTIDRUG RESISTANCE PROTEIN D"/>
    <property type="match status" value="1"/>
</dbReference>
<dbReference type="SUPFAM" id="SSF103473">
    <property type="entry name" value="MFS general substrate transporter"/>
    <property type="match status" value="1"/>
</dbReference>